<dbReference type="AlphaFoldDB" id="A0A2P6N774"/>
<sequence length="249" mass="27924">MEDTTVTVHQNDLPNGCFICLDITEKILNHSALELSQPLEYGVEHPSERLYVITRSVCRLWRDLSNLYVVSEIPLINACKRKNLVSLRHLLTLELRPSLIQTALSRAVSANLCESILILIEDDRLEDKDILLHTERAAMLGLPEALTSLLQHNSARCLTPDANVTATIFNILPRLPLNSVGDLSVFMILFHKINNEVPCDARMEAVRLLRDGRADPSANDNEAIRMAAKNGHHEVVELLAADLRVEWNG</sequence>
<dbReference type="EMBL" id="MDYQ01000170">
    <property type="protein sequence ID" value="PRP79798.1"/>
    <property type="molecule type" value="Genomic_DNA"/>
</dbReference>
<reference evidence="1 2" key="1">
    <citation type="journal article" date="2018" name="Genome Biol. Evol.">
        <title>Multiple Roots of Fruiting Body Formation in Amoebozoa.</title>
        <authorList>
            <person name="Hillmann F."/>
            <person name="Forbes G."/>
            <person name="Novohradska S."/>
            <person name="Ferling I."/>
            <person name="Riege K."/>
            <person name="Groth M."/>
            <person name="Westermann M."/>
            <person name="Marz M."/>
            <person name="Spaller T."/>
            <person name="Winckler T."/>
            <person name="Schaap P."/>
            <person name="Glockner G."/>
        </authorList>
    </citation>
    <scope>NUCLEOTIDE SEQUENCE [LARGE SCALE GENOMIC DNA]</scope>
    <source>
        <strain evidence="1 2">Jena</strain>
    </source>
</reference>
<evidence type="ECO:0000313" key="1">
    <source>
        <dbReference type="EMBL" id="PRP79798.1"/>
    </source>
</evidence>
<comment type="caution">
    <text evidence="1">The sequence shown here is derived from an EMBL/GenBank/DDBJ whole genome shotgun (WGS) entry which is preliminary data.</text>
</comment>
<dbReference type="InterPro" id="IPR036770">
    <property type="entry name" value="Ankyrin_rpt-contain_sf"/>
</dbReference>
<gene>
    <name evidence="1" type="ORF">PROFUN_12552</name>
</gene>
<keyword evidence="2" id="KW-1185">Reference proteome</keyword>
<name>A0A2P6N774_9EUKA</name>
<accession>A0A2P6N774</accession>
<dbReference type="Gene3D" id="1.25.40.20">
    <property type="entry name" value="Ankyrin repeat-containing domain"/>
    <property type="match status" value="1"/>
</dbReference>
<dbReference type="OrthoDB" id="76098at2759"/>
<dbReference type="SUPFAM" id="SSF48403">
    <property type="entry name" value="Ankyrin repeat"/>
    <property type="match status" value="1"/>
</dbReference>
<protein>
    <submittedName>
        <fullName evidence="1">Uncharacterized protein</fullName>
    </submittedName>
</protein>
<dbReference type="InParanoid" id="A0A2P6N774"/>
<evidence type="ECO:0000313" key="2">
    <source>
        <dbReference type="Proteomes" id="UP000241769"/>
    </source>
</evidence>
<proteinExistence type="predicted"/>
<dbReference type="Proteomes" id="UP000241769">
    <property type="component" value="Unassembled WGS sequence"/>
</dbReference>
<organism evidence="1 2">
    <name type="scientific">Planoprotostelium fungivorum</name>
    <dbReference type="NCBI Taxonomy" id="1890364"/>
    <lineage>
        <taxon>Eukaryota</taxon>
        <taxon>Amoebozoa</taxon>
        <taxon>Evosea</taxon>
        <taxon>Variosea</taxon>
        <taxon>Cavosteliida</taxon>
        <taxon>Cavosteliaceae</taxon>
        <taxon>Planoprotostelium</taxon>
    </lineage>
</organism>